<dbReference type="GO" id="GO:0004399">
    <property type="term" value="F:histidinol dehydrogenase activity"/>
    <property type="evidence" value="ECO:0007669"/>
    <property type="project" value="UniProtKB-UniRule"/>
</dbReference>
<keyword evidence="4 8" id="KW-0479">Metal-binding</keyword>
<dbReference type="InterPro" id="IPR012131">
    <property type="entry name" value="Hstdl_DH"/>
</dbReference>
<proteinExistence type="inferred from homology"/>
<dbReference type="PANTHER" id="PTHR21256:SF2">
    <property type="entry name" value="HISTIDINE BIOSYNTHESIS TRIFUNCTIONAL PROTEIN"/>
    <property type="match status" value="1"/>
</dbReference>
<evidence type="ECO:0000256" key="3">
    <source>
        <dbReference type="ARBA" id="ARBA00012965"/>
    </source>
</evidence>
<feature type="binding site" evidence="8 12">
    <location>
        <position position="357"/>
    </location>
    <ligand>
        <name>substrate</name>
    </ligand>
</feature>
<evidence type="ECO:0000256" key="14">
    <source>
        <dbReference type="RuleBase" id="RU004175"/>
    </source>
</evidence>
<evidence type="ECO:0000256" key="9">
    <source>
        <dbReference type="PIRNR" id="PIRNR000099"/>
    </source>
</evidence>
<evidence type="ECO:0000256" key="10">
    <source>
        <dbReference type="PIRSR" id="PIRSR000099-1"/>
    </source>
</evidence>
<feature type="active site" description="Proton acceptor" evidence="8 10">
    <location>
        <position position="324"/>
    </location>
</feature>
<dbReference type="PRINTS" id="PR00083">
    <property type="entry name" value="HOLDHDRGNASE"/>
</dbReference>
<evidence type="ECO:0000313" key="16">
    <source>
        <dbReference type="Proteomes" id="UP000656813"/>
    </source>
</evidence>
<feature type="binding site" evidence="8 12">
    <location>
        <position position="255"/>
    </location>
    <ligand>
        <name>substrate</name>
    </ligand>
</feature>
<accession>A0A8J3EKX8</accession>
<feature type="binding site" evidence="8 13">
    <location>
        <position position="357"/>
    </location>
    <ligand>
        <name>Zn(2+)</name>
        <dbReference type="ChEBI" id="CHEBI:29105"/>
    </ligand>
</feature>
<evidence type="ECO:0000256" key="7">
    <source>
        <dbReference type="ARBA" id="ARBA00049489"/>
    </source>
</evidence>
<gene>
    <name evidence="8 15" type="primary">hisD</name>
    <name evidence="15" type="ORF">GCM10007096_08130</name>
</gene>
<comment type="catalytic activity">
    <reaction evidence="7 8">
        <text>L-histidinol + 2 NAD(+) + H2O = L-histidine + 2 NADH + 3 H(+)</text>
        <dbReference type="Rhea" id="RHEA:20641"/>
        <dbReference type="ChEBI" id="CHEBI:15377"/>
        <dbReference type="ChEBI" id="CHEBI:15378"/>
        <dbReference type="ChEBI" id="CHEBI:57540"/>
        <dbReference type="ChEBI" id="CHEBI:57595"/>
        <dbReference type="ChEBI" id="CHEBI:57699"/>
        <dbReference type="ChEBI" id="CHEBI:57945"/>
        <dbReference type="EC" id="1.1.1.23"/>
    </reaction>
</comment>
<dbReference type="Proteomes" id="UP000656813">
    <property type="component" value="Unassembled WGS sequence"/>
</dbReference>
<feature type="binding site" evidence="8 12">
    <location>
        <position position="233"/>
    </location>
    <ligand>
        <name>substrate</name>
    </ligand>
</feature>
<evidence type="ECO:0000256" key="2">
    <source>
        <dbReference type="ARBA" id="ARBA00010178"/>
    </source>
</evidence>
<feature type="binding site" evidence="8 11">
    <location>
        <position position="210"/>
    </location>
    <ligand>
        <name>NAD(+)</name>
        <dbReference type="ChEBI" id="CHEBI:57540"/>
    </ligand>
</feature>
<dbReference type="HAMAP" id="MF_01024">
    <property type="entry name" value="HisD"/>
    <property type="match status" value="1"/>
</dbReference>
<dbReference type="FunFam" id="3.40.50.1980:FF:000026">
    <property type="entry name" value="Histidinol dehydrogenase"/>
    <property type="match status" value="1"/>
</dbReference>
<organism evidence="15 16">
    <name type="scientific">Pullulanibacillus pueri</name>
    <dbReference type="NCBI Taxonomy" id="1437324"/>
    <lineage>
        <taxon>Bacteria</taxon>
        <taxon>Bacillati</taxon>
        <taxon>Bacillota</taxon>
        <taxon>Bacilli</taxon>
        <taxon>Bacillales</taxon>
        <taxon>Sporolactobacillaceae</taxon>
        <taxon>Pullulanibacillus</taxon>
    </lineage>
</organism>
<dbReference type="Gene3D" id="3.40.50.1980">
    <property type="entry name" value="Nitrogenase molybdenum iron protein domain"/>
    <property type="match status" value="2"/>
</dbReference>
<evidence type="ECO:0000256" key="4">
    <source>
        <dbReference type="ARBA" id="ARBA00022723"/>
    </source>
</evidence>
<keyword evidence="8 11" id="KW-0520">NAD</keyword>
<dbReference type="GO" id="GO:0000105">
    <property type="term" value="P:L-histidine biosynthetic process"/>
    <property type="evidence" value="ECO:0007669"/>
    <property type="project" value="UniProtKB-UniRule"/>
</dbReference>
<protein>
    <recommendedName>
        <fullName evidence="3 8">Histidinol dehydrogenase</fullName>
        <shortName evidence="8">HDH</shortName>
        <ecNumber evidence="3 8">1.1.1.23</ecNumber>
    </recommendedName>
</protein>
<comment type="similarity">
    <text evidence="2 8 9 14">Belongs to the histidinol dehydrogenase family.</text>
</comment>
<keyword evidence="6 8" id="KW-0560">Oxidoreductase</keyword>
<evidence type="ECO:0000256" key="13">
    <source>
        <dbReference type="PIRSR" id="PIRSR000099-4"/>
    </source>
</evidence>
<keyword evidence="8" id="KW-0028">Amino-acid biosynthesis</keyword>
<feature type="binding site" evidence="8 12">
    <location>
        <position position="258"/>
    </location>
    <ligand>
        <name>substrate</name>
    </ligand>
</feature>
<evidence type="ECO:0000256" key="11">
    <source>
        <dbReference type="PIRSR" id="PIRSR000099-2"/>
    </source>
</evidence>
<dbReference type="Gene3D" id="1.20.5.1300">
    <property type="match status" value="1"/>
</dbReference>
<dbReference type="InterPro" id="IPR022695">
    <property type="entry name" value="Histidinol_DH_monofunct"/>
</dbReference>
<keyword evidence="16" id="KW-1185">Reference proteome</keyword>
<feature type="binding site" evidence="8 13">
    <location>
        <position position="255"/>
    </location>
    <ligand>
        <name>Zn(2+)</name>
        <dbReference type="ChEBI" id="CHEBI:29105"/>
    </ligand>
</feature>
<reference evidence="15" key="2">
    <citation type="submission" date="2020-09" db="EMBL/GenBank/DDBJ databases">
        <authorList>
            <person name="Sun Q."/>
            <person name="Zhou Y."/>
        </authorList>
    </citation>
    <scope>NUCLEOTIDE SEQUENCE</scope>
    <source>
        <strain evidence="15">CGMCC 1.12777</strain>
    </source>
</reference>
<dbReference type="FunFam" id="3.40.50.1980:FF:000001">
    <property type="entry name" value="Histidinol dehydrogenase"/>
    <property type="match status" value="1"/>
</dbReference>
<feature type="binding site" evidence="8 12">
    <location>
        <position position="416"/>
    </location>
    <ligand>
        <name>substrate</name>
    </ligand>
</feature>
<feature type="binding site" evidence="8 12">
    <location>
        <position position="324"/>
    </location>
    <ligand>
        <name>substrate</name>
    </ligand>
</feature>
<name>A0A8J3EKX8_9BACL</name>
<dbReference type="EMBL" id="BMFV01000004">
    <property type="protein sequence ID" value="GGH76953.1"/>
    <property type="molecule type" value="Genomic_DNA"/>
</dbReference>
<dbReference type="PROSITE" id="PS00611">
    <property type="entry name" value="HISOL_DEHYDROGENASE"/>
    <property type="match status" value="1"/>
</dbReference>
<feature type="binding site" evidence="8 11">
    <location>
        <position position="187"/>
    </location>
    <ligand>
        <name>NAD(+)</name>
        <dbReference type="ChEBI" id="CHEBI:57540"/>
    </ligand>
</feature>
<feature type="binding site" evidence="8 13">
    <location>
        <position position="416"/>
    </location>
    <ligand>
        <name>Zn(2+)</name>
        <dbReference type="ChEBI" id="CHEBI:29105"/>
    </ligand>
</feature>
<evidence type="ECO:0000256" key="12">
    <source>
        <dbReference type="PIRSR" id="PIRSR000099-3"/>
    </source>
</evidence>
<dbReference type="UniPathway" id="UPA00031">
    <property type="reaction ID" value="UER00014"/>
</dbReference>
<dbReference type="EC" id="1.1.1.23" evidence="3 8"/>
<keyword evidence="5 8" id="KW-0862">Zinc</keyword>
<dbReference type="PIRSF" id="PIRSF000099">
    <property type="entry name" value="Histidinol_dh"/>
    <property type="match status" value="1"/>
</dbReference>
<dbReference type="CDD" id="cd06572">
    <property type="entry name" value="Histidinol_dh"/>
    <property type="match status" value="1"/>
</dbReference>
<dbReference type="NCBIfam" id="TIGR00069">
    <property type="entry name" value="hisD"/>
    <property type="match status" value="1"/>
</dbReference>
<dbReference type="GO" id="GO:0051287">
    <property type="term" value="F:NAD binding"/>
    <property type="evidence" value="ECO:0007669"/>
    <property type="project" value="InterPro"/>
</dbReference>
<reference evidence="15" key="1">
    <citation type="journal article" date="2014" name="Int. J. Syst. Evol. Microbiol.">
        <title>Complete genome sequence of Corynebacterium casei LMG S-19264T (=DSM 44701T), isolated from a smear-ripened cheese.</title>
        <authorList>
            <consortium name="US DOE Joint Genome Institute (JGI-PGF)"/>
            <person name="Walter F."/>
            <person name="Albersmeier A."/>
            <person name="Kalinowski J."/>
            <person name="Ruckert C."/>
        </authorList>
    </citation>
    <scope>NUCLEOTIDE SEQUENCE</scope>
    <source>
        <strain evidence="15">CGMCC 1.12777</strain>
    </source>
</reference>
<evidence type="ECO:0000256" key="1">
    <source>
        <dbReference type="ARBA" id="ARBA00003850"/>
    </source>
</evidence>
<comment type="cofactor">
    <cofactor evidence="8 13">
        <name>Zn(2+)</name>
        <dbReference type="ChEBI" id="CHEBI:29105"/>
    </cofactor>
    <text evidence="8 13">Binds 1 zinc ion per subunit.</text>
</comment>
<dbReference type="SUPFAM" id="SSF53720">
    <property type="entry name" value="ALDH-like"/>
    <property type="match status" value="1"/>
</dbReference>
<dbReference type="InterPro" id="IPR016161">
    <property type="entry name" value="Ald_DH/histidinol_DH"/>
</dbReference>
<dbReference type="InterPro" id="IPR001692">
    <property type="entry name" value="Histidinol_DH_CS"/>
</dbReference>
<feature type="binding site" evidence="8 13">
    <location>
        <position position="258"/>
    </location>
    <ligand>
        <name>Zn(2+)</name>
        <dbReference type="ChEBI" id="CHEBI:29105"/>
    </ligand>
</feature>
<evidence type="ECO:0000313" key="15">
    <source>
        <dbReference type="EMBL" id="GGH76953.1"/>
    </source>
</evidence>
<evidence type="ECO:0000256" key="8">
    <source>
        <dbReference type="HAMAP-Rule" id="MF_01024"/>
    </source>
</evidence>
<feature type="binding site" evidence="8 11">
    <location>
        <position position="125"/>
    </location>
    <ligand>
        <name>NAD(+)</name>
        <dbReference type="ChEBI" id="CHEBI:57540"/>
    </ligand>
</feature>
<dbReference type="Pfam" id="PF00815">
    <property type="entry name" value="Histidinol_dh"/>
    <property type="match status" value="1"/>
</dbReference>
<comment type="pathway">
    <text evidence="8">Amino-acid biosynthesis; L-histidine biosynthesis; L-histidine from 5-phospho-alpha-D-ribose 1-diphosphate: step 9/9.</text>
</comment>
<evidence type="ECO:0000256" key="5">
    <source>
        <dbReference type="ARBA" id="ARBA00022833"/>
    </source>
</evidence>
<comment type="function">
    <text evidence="1 8">Catalyzes the sequential NAD-dependent oxidations of L-histidinol to L-histidinaldehyde and then to L-histidine.</text>
</comment>
<dbReference type="AlphaFoldDB" id="A0A8J3EKX8"/>
<feature type="binding site" evidence="8 12">
    <location>
        <position position="411"/>
    </location>
    <ligand>
        <name>substrate</name>
    </ligand>
</feature>
<dbReference type="GO" id="GO:0008270">
    <property type="term" value="F:zinc ion binding"/>
    <property type="evidence" value="ECO:0007669"/>
    <property type="project" value="UniProtKB-UniRule"/>
</dbReference>
<sequence length="435" mass="47198">MNIPKYTKTDFETMFLTKKAKKMEIKTLQVAQQVIDDVRQNGQQAVEKYVKQFDGQVPESWIVTDEERQQARETVSDDLIQALEKAAQNIRSFHSKQLQHSRLMTTSEEVIAGQLFRPIEKVGLYVPGGTATYPSTVLMNAIPAMIAGVKEIVMTTPAKNGGSISPILCIAADIAGVQTIYKVGGIQAIAALAYGTEIITPVNKIVGPGNAYVAAAKKLVYGDVGIDMIAGPSEVAIIADETAHPKYVAADLIAQAEHDTQARAILLSTSNALIEAVQQEIDHQCTVLPRKDIAAQSLEEQGALVQVDSIEEAFSLVNQLAPEHLEIQCKEPLTLLGKVQNAGSVFLGSYTPEPIGDYFAGPNHVLPTQGNAKYSSGLSVDDFIKKTSFLYYSQNALREAAPYVDQIAKEEHLEGHARAVSVRLQDNDSCSKTSD</sequence>
<feature type="active site" description="Proton acceptor" evidence="8 10">
    <location>
        <position position="323"/>
    </location>
</feature>
<dbReference type="GO" id="GO:0005829">
    <property type="term" value="C:cytosol"/>
    <property type="evidence" value="ECO:0007669"/>
    <property type="project" value="TreeGrafter"/>
</dbReference>
<evidence type="ECO:0000256" key="6">
    <source>
        <dbReference type="ARBA" id="ARBA00023002"/>
    </source>
</evidence>
<dbReference type="PANTHER" id="PTHR21256">
    <property type="entry name" value="HISTIDINOL DEHYDROGENASE HDH"/>
    <property type="match status" value="1"/>
</dbReference>
<comment type="caution">
    <text evidence="15">The sequence shown here is derived from an EMBL/GenBank/DDBJ whole genome shotgun (WGS) entry which is preliminary data.</text>
</comment>
<keyword evidence="8" id="KW-0368">Histidine biosynthesis</keyword>